<evidence type="ECO:0000256" key="2">
    <source>
        <dbReference type="ARBA" id="ARBA00022857"/>
    </source>
</evidence>
<dbReference type="Pfam" id="PF00106">
    <property type="entry name" value="adh_short"/>
    <property type="match status" value="1"/>
</dbReference>
<dbReference type="Gene3D" id="3.40.50.720">
    <property type="entry name" value="NAD(P)-binding Rossmann-like Domain"/>
    <property type="match status" value="1"/>
</dbReference>
<sequence>MSTWLITGASRGIGLEYVRQLVTRGDKIFATVRNPASSSSLQKLADSSPEQIHIVQLDTVEPQSIKAAAEEIDSLLISENKGLDYLINNAAIATDDVPTTIQSDRFIDVMRCNVLGPALIFQAFLPLLERSKRLGGPVAINVTSGLGSIAENTGTISTTYSISKSALNMLTSHQAHEKPDVITIAVNPGWTKTDLGGARAPLEATDTVRDQIEFIIKANKQDSGTFRNRDGSVIPW</sequence>
<dbReference type="AlphaFoldDB" id="A0A0C9UAQ6"/>
<evidence type="ECO:0000313" key="4">
    <source>
        <dbReference type="EMBL" id="KIJ40228.1"/>
    </source>
</evidence>
<evidence type="ECO:0000256" key="1">
    <source>
        <dbReference type="ARBA" id="ARBA00006484"/>
    </source>
</evidence>
<proteinExistence type="inferred from homology"/>
<keyword evidence="3" id="KW-0560">Oxidoreductase</keyword>
<dbReference type="HOGENOM" id="CLU_010194_9_1_1"/>
<dbReference type="InterPro" id="IPR002347">
    <property type="entry name" value="SDR_fam"/>
</dbReference>
<dbReference type="EMBL" id="KN837145">
    <property type="protein sequence ID" value="KIJ40228.1"/>
    <property type="molecule type" value="Genomic_DNA"/>
</dbReference>
<dbReference type="PANTHER" id="PTHR43544:SF7">
    <property type="entry name" value="NADB-LER2"/>
    <property type="match status" value="1"/>
</dbReference>
<organism evidence="4 5">
    <name type="scientific">Sphaerobolus stellatus (strain SS14)</name>
    <dbReference type="NCBI Taxonomy" id="990650"/>
    <lineage>
        <taxon>Eukaryota</taxon>
        <taxon>Fungi</taxon>
        <taxon>Dikarya</taxon>
        <taxon>Basidiomycota</taxon>
        <taxon>Agaricomycotina</taxon>
        <taxon>Agaricomycetes</taxon>
        <taxon>Phallomycetidae</taxon>
        <taxon>Geastrales</taxon>
        <taxon>Sphaerobolaceae</taxon>
        <taxon>Sphaerobolus</taxon>
    </lineage>
</organism>
<dbReference type="PRINTS" id="PR00081">
    <property type="entry name" value="GDHRDH"/>
</dbReference>
<dbReference type="PANTHER" id="PTHR43544">
    <property type="entry name" value="SHORT-CHAIN DEHYDROGENASE/REDUCTASE"/>
    <property type="match status" value="1"/>
</dbReference>
<comment type="similarity">
    <text evidence="1">Belongs to the short-chain dehydrogenases/reductases (SDR) family.</text>
</comment>
<dbReference type="InterPro" id="IPR036291">
    <property type="entry name" value="NAD(P)-bd_dom_sf"/>
</dbReference>
<dbReference type="GO" id="GO:0005737">
    <property type="term" value="C:cytoplasm"/>
    <property type="evidence" value="ECO:0007669"/>
    <property type="project" value="TreeGrafter"/>
</dbReference>
<dbReference type="Proteomes" id="UP000054279">
    <property type="component" value="Unassembled WGS sequence"/>
</dbReference>
<dbReference type="CDD" id="cd05325">
    <property type="entry name" value="carb_red_sniffer_like_SDR_c"/>
    <property type="match status" value="1"/>
</dbReference>
<accession>A0A0C9UAQ6</accession>
<protein>
    <submittedName>
        <fullName evidence="4">Uncharacterized protein</fullName>
    </submittedName>
</protein>
<evidence type="ECO:0000313" key="5">
    <source>
        <dbReference type="Proteomes" id="UP000054279"/>
    </source>
</evidence>
<dbReference type="InterPro" id="IPR051468">
    <property type="entry name" value="Fungal_SecMetab_SDRs"/>
</dbReference>
<keyword evidence="2" id="KW-0521">NADP</keyword>
<dbReference type="GO" id="GO:0016491">
    <property type="term" value="F:oxidoreductase activity"/>
    <property type="evidence" value="ECO:0007669"/>
    <property type="project" value="UniProtKB-KW"/>
</dbReference>
<dbReference type="SUPFAM" id="SSF51735">
    <property type="entry name" value="NAD(P)-binding Rossmann-fold domains"/>
    <property type="match status" value="1"/>
</dbReference>
<keyword evidence="5" id="KW-1185">Reference proteome</keyword>
<dbReference type="OrthoDB" id="9876299at2759"/>
<reference evidence="4 5" key="1">
    <citation type="submission" date="2014-06" db="EMBL/GenBank/DDBJ databases">
        <title>Evolutionary Origins and Diversification of the Mycorrhizal Mutualists.</title>
        <authorList>
            <consortium name="DOE Joint Genome Institute"/>
            <consortium name="Mycorrhizal Genomics Consortium"/>
            <person name="Kohler A."/>
            <person name="Kuo A."/>
            <person name="Nagy L.G."/>
            <person name="Floudas D."/>
            <person name="Copeland A."/>
            <person name="Barry K.W."/>
            <person name="Cichocki N."/>
            <person name="Veneault-Fourrey C."/>
            <person name="LaButti K."/>
            <person name="Lindquist E.A."/>
            <person name="Lipzen A."/>
            <person name="Lundell T."/>
            <person name="Morin E."/>
            <person name="Murat C."/>
            <person name="Riley R."/>
            <person name="Ohm R."/>
            <person name="Sun H."/>
            <person name="Tunlid A."/>
            <person name="Henrissat B."/>
            <person name="Grigoriev I.V."/>
            <person name="Hibbett D.S."/>
            <person name="Martin F."/>
        </authorList>
    </citation>
    <scope>NUCLEOTIDE SEQUENCE [LARGE SCALE GENOMIC DNA]</scope>
    <source>
        <strain evidence="4 5">SS14</strain>
    </source>
</reference>
<evidence type="ECO:0000256" key="3">
    <source>
        <dbReference type="ARBA" id="ARBA00023002"/>
    </source>
</evidence>
<name>A0A0C9UAQ6_SPHS4</name>
<gene>
    <name evidence="4" type="ORF">M422DRAFT_32292</name>
</gene>